<dbReference type="AlphaFoldDB" id="A0A9N8E255"/>
<keyword evidence="5 7" id="KW-0472">Membrane</keyword>
<dbReference type="Proteomes" id="UP001153069">
    <property type="component" value="Unassembled WGS sequence"/>
</dbReference>
<proteinExistence type="predicted"/>
<feature type="transmembrane region" description="Helical" evidence="7">
    <location>
        <begin position="134"/>
        <end position="154"/>
    </location>
</feature>
<feature type="transmembrane region" description="Helical" evidence="7">
    <location>
        <begin position="287"/>
        <end position="309"/>
    </location>
</feature>
<feature type="compositionally biased region" description="Basic residues" evidence="6">
    <location>
        <begin position="496"/>
        <end position="505"/>
    </location>
</feature>
<dbReference type="Pfam" id="PF08449">
    <property type="entry name" value="UAA"/>
    <property type="match status" value="1"/>
</dbReference>
<dbReference type="InterPro" id="IPR013657">
    <property type="entry name" value="SCL35B1-4/HUT1"/>
</dbReference>
<comment type="subcellular location">
    <subcellularLocation>
        <location evidence="1">Membrane</location>
        <topology evidence="1">Multi-pass membrane protein</topology>
    </subcellularLocation>
</comment>
<name>A0A9N8E255_9STRA</name>
<evidence type="ECO:0000313" key="8">
    <source>
        <dbReference type="EMBL" id="CAB9513187.1"/>
    </source>
</evidence>
<evidence type="ECO:0000256" key="5">
    <source>
        <dbReference type="ARBA" id="ARBA00023136"/>
    </source>
</evidence>
<evidence type="ECO:0000256" key="6">
    <source>
        <dbReference type="SAM" id="MobiDB-lite"/>
    </source>
</evidence>
<feature type="transmembrane region" description="Helical" evidence="7">
    <location>
        <begin position="262"/>
        <end position="281"/>
    </location>
</feature>
<keyword evidence="9" id="KW-1185">Reference proteome</keyword>
<feature type="transmembrane region" description="Helical" evidence="7">
    <location>
        <begin position="372"/>
        <end position="392"/>
    </location>
</feature>
<keyword evidence="3 7" id="KW-0812">Transmembrane</keyword>
<reference evidence="8" key="1">
    <citation type="submission" date="2020-06" db="EMBL/GenBank/DDBJ databases">
        <authorList>
            <consortium name="Plant Systems Biology data submission"/>
        </authorList>
    </citation>
    <scope>NUCLEOTIDE SEQUENCE</scope>
    <source>
        <strain evidence="8">D6</strain>
    </source>
</reference>
<protein>
    <submittedName>
        <fullName evidence="8">Adenosine 3'-phospho 5'-phosphosulfate transporter 2</fullName>
    </submittedName>
</protein>
<evidence type="ECO:0000313" key="9">
    <source>
        <dbReference type="Proteomes" id="UP001153069"/>
    </source>
</evidence>
<comment type="caution">
    <text evidence="8">The sequence shown here is derived from an EMBL/GenBank/DDBJ whole genome shotgun (WGS) entry which is preliminary data.</text>
</comment>
<feature type="region of interest" description="Disordered" evidence="6">
    <location>
        <begin position="68"/>
        <end position="104"/>
    </location>
</feature>
<feature type="region of interest" description="Disordered" evidence="6">
    <location>
        <begin position="1"/>
        <end position="53"/>
    </location>
</feature>
<accession>A0A9N8E255</accession>
<keyword evidence="2" id="KW-0813">Transport</keyword>
<evidence type="ECO:0000256" key="4">
    <source>
        <dbReference type="ARBA" id="ARBA00022989"/>
    </source>
</evidence>
<dbReference type="GO" id="GO:0046964">
    <property type="term" value="F:3'-phosphoadenosine 5'-phosphosulfate transmembrane transporter activity"/>
    <property type="evidence" value="ECO:0007669"/>
    <property type="project" value="TreeGrafter"/>
</dbReference>
<dbReference type="EMBL" id="CAICTM010000575">
    <property type="protein sequence ID" value="CAB9513187.1"/>
    <property type="molecule type" value="Genomic_DNA"/>
</dbReference>
<dbReference type="PANTHER" id="PTHR10778:SF8">
    <property type="entry name" value="ADENOSINE 3'-PHOSPHO 5'-PHOSPHOSULFATE TRANSPORTER 2"/>
    <property type="match status" value="1"/>
</dbReference>
<sequence>MSDTEASSPEQSGSQISTCIDEQDEDDSSVLSSFANNGYTTENSDPLQPRNSLTKACSCGCREERKETTPKKGVARAPQQQIPPGVKQRRQQQQQQFASTHRSQFRRNISNISQLGGEPVVVLGMDISHLSGPYQFCVCAAGVFGFNLSFGYLQEFVSVEICNRNLGLFLAMIQFAGYTALSYGMRTLVNHREAKAARVKHSHPKVPVHMYIGLGVLSAIDMAMTNMAMHYINYPAKTLMKSSRVVFTMIFGVLMAGKRYRLVDYLVVLCMVAGLAIFMQADATSNAIFEPLGVIMLTISLLCDGATNIMSETIMKNYGVGQDELIFRMYSLALIAVTATAMFFGDLRIGMLWLSRPGTYDEWTAGVAEEEITWDVVGKVTMIVLFSSMGFFGSSCSAAITKNFGALTMSMTSTVRRAATLFISFFLFDNECTYEHIFGVVVFITALTTKSFMGKKKAPKTKVPLSPPPKPLKDLEGQMGEEDALTFGGSKGNASSRRKQQRIRSKGQQARSYRISGRRA</sequence>
<dbReference type="SUPFAM" id="SSF103481">
    <property type="entry name" value="Multidrug resistance efflux transporter EmrE"/>
    <property type="match status" value="1"/>
</dbReference>
<feature type="transmembrane region" description="Helical" evidence="7">
    <location>
        <begin position="166"/>
        <end position="189"/>
    </location>
</feature>
<dbReference type="InterPro" id="IPR037185">
    <property type="entry name" value="EmrE-like"/>
</dbReference>
<feature type="region of interest" description="Disordered" evidence="6">
    <location>
        <begin position="458"/>
        <end position="520"/>
    </location>
</feature>
<evidence type="ECO:0000256" key="2">
    <source>
        <dbReference type="ARBA" id="ARBA00022448"/>
    </source>
</evidence>
<feature type="compositionally biased region" description="Polar residues" evidence="6">
    <location>
        <begin position="29"/>
        <end position="53"/>
    </location>
</feature>
<feature type="transmembrane region" description="Helical" evidence="7">
    <location>
        <begin position="330"/>
        <end position="352"/>
    </location>
</feature>
<organism evidence="8 9">
    <name type="scientific">Seminavis robusta</name>
    <dbReference type="NCBI Taxonomy" id="568900"/>
    <lineage>
        <taxon>Eukaryota</taxon>
        <taxon>Sar</taxon>
        <taxon>Stramenopiles</taxon>
        <taxon>Ochrophyta</taxon>
        <taxon>Bacillariophyta</taxon>
        <taxon>Bacillariophyceae</taxon>
        <taxon>Bacillariophycidae</taxon>
        <taxon>Naviculales</taxon>
        <taxon>Naviculaceae</taxon>
        <taxon>Seminavis</taxon>
    </lineage>
</organism>
<evidence type="ECO:0000256" key="1">
    <source>
        <dbReference type="ARBA" id="ARBA00004141"/>
    </source>
</evidence>
<feature type="compositionally biased region" description="Polar residues" evidence="6">
    <location>
        <begin position="1"/>
        <end position="20"/>
    </location>
</feature>
<gene>
    <name evidence="8" type="ORF">SEMRO_576_G169580.1</name>
</gene>
<keyword evidence="4 7" id="KW-1133">Transmembrane helix</keyword>
<dbReference type="OrthoDB" id="43032at2759"/>
<dbReference type="PANTHER" id="PTHR10778">
    <property type="entry name" value="SOLUTE CARRIER FAMILY 35 MEMBER B"/>
    <property type="match status" value="1"/>
</dbReference>
<feature type="transmembrane region" description="Helical" evidence="7">
    <location>
        <begin position="210"/>
        <end position="232"/>
    </location>
</feature>
<dbReference type="GO" id="GO:0000139">
    <property type="term" value="C:Golgi membrane"/>
    <property type="evidence" value="ECO:0007669"/>
    <property type="project" value="TreeGrafter"/>
</dbReference>
<dbReference type="GO" id="GO:0005789">
    <property type="term" value="C:endoplasmic reticulum membrane"/>
    <property type="evidence" value="ECO:0007669"/>
    <property type="project" value="TreeGrafter"/>
</dbReference>
<evidence type="ECO:0000256" key="7">
    <source>
        <dbReference type="SAM" id="Phobius"/>
    </source>
</evidence>
<evidence type="ECO:0000256" key="3">
    <source>
        <dbReference type="ARBA" id="ARBA00022692"/>
    </source>
</evidence>